<feature type="region of interest" description="Disordered" evidence="1">
    <location>
        <begin position="210"/>
        <end position="253"/>
    </location>
</feature>
<keyword evidence="2" id="KW-0472">Membrane</keyword>
<keyword evidence="2" id="KW-0812">Transmembrane</keyword>
<dbReference type="PANTHER" id="PTHR34989:SF1">
    <property type="entry name" value="PROTEIN HDED"/>
    <property type="match status" value="1"/>
</dbReference>
<feature type="transmembrane region" description="Helical" evidence="2">
    <location>
        <begin position="135"/>
        <end position="155"/>
    </location>
</feature>
<dbReference type="AlphaFoldDB" id="A0A921MFZ8"/>
<evidence type="ECO:0000313" key="3">
    <source>
        <dbReference type="EMBL" id="HJG81450.1"/>
    </source>
</evidence>
<organism evidence="3 4">
    <name type="scientific">Brevibacterium senegalense</name>
    <dbReference type="NCBI Taxonomy" id="1033736"/>
    <lineage>
        <taxon>Bacteria</taxon>
        <taxon>Bacillati</taxon>
        <taxon>Actinomycetota</taxon>
        <taxon>Actinomycetes</taxon>
        <taxon>Micrococcales</taxon>
        <taxon>Brevibacteriaceae</taxon>
        <taxon>Brevibacterium</taxon>
    </lineage>
</organism>
<feature type="compositionally biased region" description="Gly residues" evidence="1">
    <location>
        <begin position="210"/>
        <end position="232"/>
    </location>
</feature>
<proteinExistence type="predicted"/>
<feature type="transmembrane region" description="Helical" evidence="2">
    <location>
        <begin position="161"/>
        <end position="184"/>
    </location>
</feature>
<evidence type="ECO:0000256" key="2">
    <source>
        <dbReference type="SAM" id="Phobius"/>
    </source>
</evidence>
<comment type="caution">
    <text evidence="3">The sequence shown here is derived from an EMBL/GenBank/DDBJ whole genome shotgun (WGS) entry which is preliminary data.</text>
</comment>
<dbReference type="Pfam" id="PF03729">
    <property type="entry name" value="DUF308"/>
    <property type="match status" value="2"/>
</dbReference>
<dbReference type="GO" id="GO:0005886">
    <property type="term" value="C:plasma membrane"/>
    <property type="evidence" value="ECO:0007669"/>
    <property type="project" value="TreeGrafter"/>
</dbReference>
<evidence type="ECO:0000313" key="4">
    <source>
        <dbReference type="Proteomes" id="UP000784435"/>
    </source>
</evidence>
<sequence>MSQTPVNSGLPGAGGPDPFTRMFKRLRVSFMVQGGFSIVAGILFLVWPFQSATAFVLVFAAWLLASAILSAILSVVRKQGSLLGTLVPGILGLLLLFIPEAAGSALVFLVAFASLLVGGLAVALSLSLRRIGFSAWWLTLIAGVLAVGYGFLALFNPAAALTGLLWALGVLLVVIGAVIMVLGWKIGTMSIDPVGGATFGGASFGGPGMAGPGGPGFGGPGSGGPGSGGPGFRGPSMPPRRGPDDDVIPGEEV</sequence>
<feature type="transmembrane region" description="Helical" evidence="2">
    <location>
        <begin position="82"/>
        <end position="99"/>
    </location>
</feature>
<reference evidence="3" key="1">
    <citation type="journal article" date="2021" name="PeerJ">
        <title>Extensive microbial diversity within the chicken gut microbiome revealed by metagenomics and culture.</title>
        <authorList>
            <person name="Gilroy R."/>
            <person name="Ravi A."/>
            <person name="Getino M."/>
            <person name="Pursley I."/>
            <person name="Horton D.L."/>
            <person name="Alikhan N.F."/>
            <person name="Baker D."/>
            <person name="Gharbi K."/>
            <person name="Hall N."/>
            <person name="Watson M."/>
            <person name="Adriaenssens E.M."/>
            <person name="Foster-Nyarko E."/>
            <person name="Jarju S."/>
            <person name="Secka A."/>
            <person name="Antonio M."/>
            <person name="Oren A."/>
            <person name="Chaudhuri R.R."/>
            <person name="La Ragione R."/>
            <person name="Hildebrand F."/>
            <person name="Pallen M.J."/>
        </authorList>
    </citation>
    <scope>NUCLEOTIDE SEQUENCE</scope>
    <source>
        <strain evidence="3">ChiGjej5B5-7349</strain>
    </source>
</reference>
<protein>
    <submittedName>
        <fullName evidence="3">DUF308 domain-containing protein</fullName>
    </submittedName>
</protein>
<dbReference type="InterPro" id="IPR052712">
    <property type="entry name" value="Acid_resist_chaperone_HdeD"/>
</dbReference>
<gene>
    <name evidence="3" type="ORF">K8V08_13685</name>
</gene>
<dbReference type="InterPro" id="IPR005325">
    <property type="entry name" value="DUF308_memb"/>
</dbReference>
<feature type="transmembrane region" description="Helical" evidence="2">
    <location>
        <begin position="28"/>
        <end position="47"/>
    </location>
</feature>
<keyword evidence="2" id="KW-1133">Transmembrane helix</keyword>
<dbReference type="EMBL" id="DYUK01000317">
    <property type="protein sequence ID" value="HJG81450.1"/>
    <property type="molecule type" value="Genomic_DNA"/>
</dbReference>
<dbReference type="Proteomes" id="UP000784435">
    <property type="component" value="Unassembled WGS sequence"/>
</dbReference>
<dbReference type="PANTHER" id="PTHR34989">
    <property type="entry name" value="PROTEIN HDED"/>
    <property type="match status" value="1"/>
</dbReference>
<name>A0A921MFZ8_9MICO</name>
<reference evidence="3" key="2">
    <citation type="submission" date="2021-09" db="EMBL/GenBank/DDBJ databases">
        <authorList>
            <person name="Gilroy R."/>
        </authorList>
    </citation>
    <scope>NUCLEOTIDE SEQUENCE</scope>
    <source>
        <strain evidence="3">ChiGjej5B5-7349</strain>
    </source>
</reference>
<accession>A0A921MFZ8</accession>
<evidence type="ECO:0000256" key="1">
    <source>
        <dbReference type="SAM" id="MobiDB-lite"/>
    </source>
</evidence>
<feature type="transmembrane region" description="Helical" evidence="2">
    <location>
        <begin position="53"/>
        <end position="75"/>
    </location>
</feature>
<feature type="transmembrane region" description="Helical" evidence="2">
    <location>
        <begin position="105"/>
        <end position="128"/>
    </location>
</feature>